<dbReference type="InterPro" id="IPR050808">
    <property type="entry name" value="Phage_Integrase"/>
</dbReference>
<sequence length="466" mass="50489">MDERFRITKRAVDALPQVQKARVFYDAELKGFGIRVMPSGAKTFVVEYRPSDGGRSVAKRRHKLGAYGEITPDQARDMARDVLAEVRLGGDPAGARAEERAAPTVAEMTARWLAEEVRLKKKPKTAVGYAALVRNHIVPAMGARKAAAVTEADVARLHRRVGTTARVGANRTVAALSAAFSWAQRARMVPKGHNPCQGLAKFRETRREAFLTDAQLEGLGAAIREAETDGIPWEPDPSGKVKHAPKEENRRIRISPFAAAALRLLIFTGARLGEVLTLRWEHVDIARGVLLLPDSKTGRKTVILNAPALAVLANLPRLGPFVIPGDDPKRPRADLKKPWALVARRAGFIDAVEKLGEDGKPLKDRAGRPLMEERATVRLHDLRHTHASVGAGAGLGLHMIGKLLGHTQAATTQRYAHLADDPLRQASETIGARLAAAMGEPARAQGEAQVVPLPKAAPGRRKAPRG</sequence>
<evidence type="ECO:0000259" key="8">
    <source>
        <dbReference type="PROSITE" id="PS51900"/>
    </source>
</evidence>
<evidence type="ECO:0000256" key="2">
    <source>
        <dbReference type="ARBA" id="ARBA00022908"/>
    </source>
</evidence>
<evidence type="ECO:0000313" key="10">
    <source>
        <dbReference type="Proteomes" id="UP000269692"/>
    </source>
</evidence>
<protein>
    <submittedName>
        <fullName evidence="9">DUF4102 domain-containing protein</fullName>
    </submittedName>
</protein>
<evidence type="ECO:0000259" key="7">
    <source>
        <dbReference type="PROSITE" id="PS51898"/>
    </source>
</evidence>
<dbReference type="Proteomes" id="UP000269692">
    <property type="component" value="Unassembled WGS sequence"/>
</dbReference>
<evidence type="ECO:0000256" key="3">
    <source>
        <dbReference type="ARBA" id="ARBA00023125"/>
    </source>
</evidence>
<dbReference type="RefSeq" id="WP_121625051.1">
    <property type="nucleotide sequence ID" value="NZ_JACIIW010000003.1"/>
</dbReference>
<dbReference type="AlphaFoldDB" id="A0A3L7A3Y5"/>
<comment type="similarity">
    <text evidence="1">Belongs to the 'phage' integrase family.</text>
</comment>
<evidence type="ECO:0000313" key="9">
    <source>
        <dbReference type="EMBL" id="RLP73992.1"/>
    </source>
</evidence>
<evidence type="ECO:0000256" key="4">
    <source>
        <dbReference type="ARBA" id="ARBA00023172"/>
    </source>
</evidence>
<evidence type="ECO:0000256" key="5">
    <source>
        <dbReference type="PROSITE-ProRule" id="PRU01248"/>
    </source>
</evidence>
<dbReference type="InterPro" id="IPR002104">
    <property type="entry name" value="Integrase_catalytic"/>
</dbReference>
<dbReference type="InterPro" id="IPR044068">
    <property type="entry name" value="CB"/>
</dbReference>
<dbReference type="PROSITE" id="PS51900">
    <property type="entry name" value="CB"/>
    <property type="match status" value="1"/>
</dbReference>
<proteinExistence type="inferred from homology"/>
<dbReference type="PANTHER" id="PTHR30629:SF2">
    <property type="entry name" value="PROPHAGE INTEGRASE INTS-RELATED"/>
    <property type="match status" value="1"/>
</dbReference>
<dbReference type="Gene3D" id="1.10.443.10">
    <property type="entry name" value="Intergrase catalytic core"/>
    <property type="match status" value="1"/>
</dbReference>
<dbReference type="PANTHER" id="PTHR30629">
    <property type="entry name" value="PROPHAGE INTEGRASE"/>
    <property type="match status" value="1"/>
</dbReference>
<dbReference type="SUPFAM" id="SSF56349">
    <property type="entry name" value="DNA breaking-rejoining enzymes"/>
    <property type="match status" value="1"/>
</dbReference>
<dbReference type="GO" id="GO:0003677">
    <property type="term" value="F:DNA binding"/>
    <property type="evidence" value="ECO:0007669"/>
    <property type="project" value="UniProtKB-UniRule"/>
</dbReference>
<feature type="region of interest" description="Disordered" evidence="6">
    <location>
        <begin position="441"/>
        <end position="466"/>
    </location>
</feature>
<dbReference type="InterPro" id="IPR038488">
    <property type="entry name" value="Integrase_DNA-bd_sf"/>
</dbReference>
<comment type="caution">
    <text evidence="9">The sequence shown here is derived from an EMBL/GenBank/DDBJ whole genome shotgun (WGS) entry which is preliminary data.</text>
</comment>
<dbReference type="EMBL" id="RCTF01000021">
    <property type="protein sequence ID" value="RLP73992.1"/>
    <property type="molecule type" value="Genomic_DNA"/>
</dbReference>
<dbReference type="GO" id="GO:0006310">
    <property type="term" value="P:DNA recombination"/>
    <property type="evidence" value="ECO:0007669"/>
    <property type="project" value="UniProtKB-KW"/>
</dbReference>
<dbReference type="OrthoDB" id="7615137at2"/>
<evidence type="ECO:0000256" key="6">
    <source>
        <dbReference type="SAM" id="MobiDB-lite"/>
    </source>
</evidence>
<dbReference type="PROSITE" id="PS51898">
    <property type="entry name" value="TYR_RECOMBINASE"/>
    <property type="match status" value="1"/>
</dbReference>
<dbReference type="GO" id="GO:0015074">
    <property type="term" value="P:DNA integration"/>
    <property type="evidence" value="ECO:0007669"/>
    <property type="project" value="UniProtKB-KW"/>
</dbReference>
<accession>A0A3L7A3Y5</accession>
<dbReference type="Pfam" id="PF00589">
    <property type="entry name" value="Phage_integrase"/>
    <property type="match status" value="1"/>
</dbReference>
<keyword evidence="10" id="KW-1185">Reference proteome</keyword>
<organism evidence="9 10">
    <name type="scientific">Xanthobacter tagetidis</name>
    <dbReference type="NCBI Taxonomy" id="60216"/>
    <lineage>
        <taxon>Bacteria</taxon>
        <taxon>Pseudomonadati</taxon>
        <taxon>Pseudomonadota</taxon>
        <taxon>Alphaproteobacteria</taxon>
        <taxon>Hyphomicrobiales</taxon>
        <taxon>Xanthobacteraceae</taxon>
        <taxon>Xanthobacter</taxon>
    </lineage>
</organism>
<dbReference type="Gene3D" id="1.10.150.130">
    <property type="match status" value="1"/>
</dbReference>
<name>A0A3L7A3Y5_9HYPH</name>
<dbReference type="InterPro" id="IPR011010">
    <property type="entry name" value="DNA_brk_join_enz"/>
</dbReference>
<dbReference type="InterPro" id="IPR025166">
    <property type="entry name" value="Integrase_DNA_bind_dom"/>
</dbReference>
<feature type="domain" description="Tyr recombinase" evidence="7">
    <location>
        <begin position="226"/>
        <end position="428"/>
    </location>
</feature>
<dbReference type="InterPro" id="IPR013762">
    <property type="entry name" value="Integrase-like_cat_sf"/>
</dbReference>
<keyword evidence="3 5" id="KW-0238">DNA-binding</keyword>
<feature type="domain" description="Core-binding (CB)" evidence="8">
    <location>
        <begin position="103"/>
        <end position="184"/>
    </location>
</feature>
<keyword evidence="4" id="KW-0233">DNA recombination</keyword>
<gene>
    <name evidence="9" type="ORF">D9R14_19620</name>
</gene>
<keyword evidence="2" id="KW-0229">DNA integration</keyword>
<evidence type="ECO:0000256" key="1">
    <source>
        <dbReference type="ARBA" id="ARBA00008857"/>
    </source>
</evidence>
<dbReference type="CDD" id="cd00796">
    <property type="entry name" value="INT_Rci_Hp1_C"/>
    <property type="match status" value="1"/>
</dbReference>
<reference evidence="9 10" key="1">
    <citation type="submission" date="2018-10" db="EMBL/GenBank/DDBJ databases">
        <title>Xanthobacter tagetidis genome sequencing and assembly.</title>
        <authorList>
            <person name="Maclea K.S."/>
            <person name="Goen A.E."/>
            <person name="Fatima S.A."/>
        </authorList>
    </citation>
    <scope>NUCLEOTIDE SEQUENCE [LARGE SCALE GENOMIC DNA]</scope>
    <source>
        <strain evidence="9 10">ATCC 700314</strain>
    </source>
</reference>
<dbReference type="Pfam" id="PF13356">
    <property type="entry name" value="Arm-DNA-bind_3"/>
    <property type="match status" value="1"/>
</dbReference>
<dbReference type="InterPro" id="IPR010998">
    <property type="entry name" value="Integrase_recombinase_N"/>
</dbReference>
<dbReference type="Gene3D" id="3.30.160.390">
    <property type="entry name" value="Integrase, DNA-binding domain"/>
    <property type="match status" value="1"/>
</dbReference>